<name>A0A162AYJ2_DAUCS</name>
<accession>A0A162AYJ2</accession>
<evidence type="ECO:0000313" key="2">
    <source>
        <dbReference type="Proteomes" id="UP000077755"/>
    </source>
</evidence>
<gene>
    <name evidence="1" type="ORF">DCAR_0209610</name>
</gene>
<evidence type="ECO:0000313" key="1">
    <source>
        <dbReference type="EMBL" id="WOG90366.1"/>
    </source>
</evidence>
<dbReference type="AlphaFoldDB" id="A0A162AYJ2"/>
<reference evidence="1" key="1">
    <citation type="journal article" date="2016" name="Nat. Genet.">
        <title>A high-quality carrot genome assembly provides new insights into carotenoid accumulation and asterid genome evolution.</title>
        <authorList>
            <person name="Iorizzo M."/>
            <person name="Ellison S."/>
            <person name="Senalik D."/>
            <person name="Zeng P."/>
            <person name="Satapoomin P."/>
            <person name="Huang J."/>
            <person name="Bowman M."/>
            <person name="Iovene M."/>
            <person name="Sanseverino W."/>
            <person name="Cavagnaro P."/>
            <person name="Yildiz M."/>
            <person name="Macko-Podgorni A."/>
            <person name="Moranska E."/>
            <person name="Grzebelus E."/>
            <person name="Grzebelus D."/>
            <person name="Ashrafi H."/>
            <person name="Zheng Z."/>
            <person name="Cheng S."/>
            <person name="Spooner D."/>
            <person name="Van Deynze A."/>
            <person name="Simon P."/>
        </authorList>
    </citation>
    <scope>NUCLEOTIDE SEQUENCE</scope>
    <source>
        <tissue evidence="1">Leaf</tissue>
    </source>
</reference>
<dbReference type="Gramene" id="KZN07673">
    <property type="protein sequence ID" value="KZN07673"/>
    <property type="gene ID" value="DCAR_008510"/>
</dbReference>
<sequence>MLLQCATCSGICYTGSLEVCDSNFQRRRIEQEGTRSARKFCDPSIPAISFFQPVKLN</sequence>
<keyword evidence="2" id="KW-1185">Reference proteome</keyword>
<organism evidence="1 2">
    <name type="scientific">Daucus carota subsp. sativus</name>
    <name type="common">Carrot</name>
    <dbReference type="NCBI Taxonomy" id="79200"/>
    <lineage>
        <taxon>Eukaryota</taxon>
        <taxon>Viridiplantae</taxon>
        <taxon>Streptophyta</taxon>
        <taxon>Embryophyta</taxon>
        <taxon>Tracheophyta</taxon>
        <taxon>Spermatophyta</taxon>
        <taxon>Magnoliopsida</taxon>
        <taxon>eudicotyledons</taxon>
        <taxon>Gunneridae</taxon>
        <taxon>Pentapetalae</taxon>
        <taxon>asterids</taxon>
        <taxon>campanulids</taxon>
        <taxon>Apiales</taxon>
        <taxon>Apiaceae</taxon>
        <taxon>Apioideae</taxon>
        <taxon>Scandiceae</taxon>
        <taxon>Daucinae</taxon>
        <taxon>Daucus</taxon>
        <taxon>Daucus sect. Daucus</taxon>
    </lineage>
</organism>
<protein>
    <submittedName>
        <fullName evidence="1">Uncharacterized protein</fullName>
    </submittedName>
</protein>
<dbReference type="EMBL" id="CP093344">
    <property type="protein sequence ID" value="WOG90366.1"/>
    <property type="molecule type" value="Genomic_DNA"/>
</dbReference>
<reference evidence="1" key="2">
    <citation type="submission" date="2022-03" db="EMBL/GenBank/DDBJ databases">
        <title>Draft title - Genomic analysis of global carrot germplasm unveils the trajectory of domestication and the origin of high carotenoid orange carrot.</title>
        <authorList>
            <person name="Iorizzo M."/>
            <person name="Ellison S."/>
            <person name="Senalik D."/>
            <person name="Macko-Podgorni A."/>
            <person name="Grzebelus D."/>
            <person name="Bostan H."/>
            <person name="Rolling W."/>
            <person name="Curaba J."/>
            <person name="Simon P."/>
        </authorList>
    </citation>
    <scope>NUCLEOTIDE SEQUENCE</scope>
    <source>
        <tissue evidence="1">Leaf</tissue>
    </source>
</reference>
<proteinExistence type="predicted"/>
<dbReference type="Proteomes" id="UP000077755">
    <property type="component" value="Chromosome 2"/>
</dbReference>